<evidence type="ECO:0000256" key="9">
    <source>
        <dbReference type="ARBA" id="ARBA00022840"/>
    </source>
</evidence>
<keyword evidence="12 19" id="KW-0472">Membrane</keyword>
<evidence type="ECO:0000313" key="21">
    <source>
        <dbReference type="Proteomes" id="UP000654482"/>
    </source>
</evidence>
<dbReference type="RefSeq" id="WP_194031142.1">
    <property type="nucleotide sequence ID" value="NZ_JADEWZ010000036.1"/>
</dbReference>
<evidence type="ECO:0000256" key="7">
    <source>
        <dbReference type="ARBA" id="ARBA00022741"/>
    </source>
</evidence>
<keyword evidence="10 19" id="KW-1133">Transmembrane helix</keyword>
<dbReference type="Gene3D" id="1.10.287.3610">
    <property type="match status" value="1"/>
</dbReference>
<feature type="active site" description="Proton acceptor" evidence="15">
    <location>
        <position position="117"/>
    </location>
</feature>
<keyword evidence="6 19" id="KW-0812">Transmembrane</keyword>
<feature type="binding site" evidence="16">
    <location>
        <position position="48"/>
    </location>
    <ligand>
        <name>substrate</name>
    </ligand>
</feature>
<dbReference type="CDD" id="cd14265">
    <property type="entry name" value="UDPK_IM_like"/>
    <property type="match status" value="1"/>
</dbReference>
<dbReference type="Proteomes" id="UP000654482">
    <property type="component" value="Unassembled WGS sequence"/>
</dbReference>
<keyword evidence="5" id="KW-0808">Transferase</keyword>
<evidence type="ECO:0000256" key="8">
    <source>
        <dbReference type="ARBA" id="ARBA00022777"/>
    </source>
</evidence>
<comment type="caution">
    <text evidence="20">The sequence shown here is derived from an EMBL/GenBank/DDBJ whole genome shotgun (WGS) entry which is preliminary data.</text>
</comment>
<comment type="cofactor">
    <cofactor evidence="18">
        <name>Mg(2+)</name>
        <dbReference type="ChEBI" id="CHEBI:18420"/>
    </cofactor>
    <text evidence="18">Mn(2+), Zn(2+), Cd(2+) and Co(2+) support activity to lesser extents.</text>
</comment>
<dbReference type="GO" id="GO:0016301">
    <property type="term" value="F:kinase activity"/>
    <property type="evidence" value="ECO:0007669"/>
    <property type="project" value="UniProtKB-KW"/>
</dbReference>
<accession>A0A8J7JD20</accession>
<evidence type="ECO:0000256" key="16">
    <source>
        <dbReference type="PIRSR" id="PIRSR600829-2"/>
    </source>
</evidence>
<keyword evidence="18" id="KW-0460">Magnesium</keyword>
<dbReference type="InterPro" id="IPR036945">
    <property type="entry name" value="DAGK_sf"/>
</dbReference>
<evidence type="ECO:0000256" key="14">
    <source>
        <dbReference type="ARBA" id="ARBA00023264"/>
    </source>
</evidence>
<feature type="binding site" evidence="17">
    <location>
        <position position="124"/>
    </location>
    <ligand>
        <name>ATP</name>
        <dbReference type="ChEBI" id="CHEBI:30616"/>
    </ligand>
</feature>
<feature type="binding site" evidence="18">
    <location>
        <position position="124"/>
    </location>
    <ligand>
        <name>a divalent metal cation</name>
        <dbReference type="ChEBI" id="CHEBI:60240"/>
    </ligand>
</feature>
<keyword evidence="21" id="KW-1185">Reference proteome</keyword>
<evidence type="ECO:0000256" key="11">
    <source>
        <dbReference type="ARBA" id="ARBA00023098"/>
    </source>
</evidence>
<evidence type="ECO:0000256" key="1">
    <source>
        <dbReference type="ARBA" id="ARBA00004651"/>
    </source>
</evidence>
<organism evidence="20 21">
    <name type="scientific">Lusitaniella coriacea LEGE 07157</name>
    <dbReference type="NCBI Taxonomy" id="945747"/>
    <lineage>
        <taxon>Bacteria</taxon>
        <taxon>Bacillati</taxon>
        <taxon>Cyanobacteriota</taxon>
        <taxon>Cyanophyceae</taxon>
        <taxon>Spirulinales</taxon>
        <taxon>Lusitaniellaceae</taxon>
        <taxon>Lusitaniella</taxon>
    </lineage>
</organism>
<dbReference type="InterPro" id="IPR000829">
    <property type="entry name" value="DAGK"/>
</dbReference>
<feature type="transmembrane region" description="Helical" evidence="19">
    <location>
        <begin position="144"/>
        <end position="170"/>
    </location>
</feature>
<keyword evidence="3" id="KW-1003">Cell membrane</keyword>
<feature type="binding site" evidence="17">
    <location>
        <position position="48"/>
    </location>
    <ligand>
        <name>ATP</name>
        <dbReference type="ChEBI" id="CHEBI:30616"/>
    </ligand>
</feature>
<evidence type="ECO:0000256" key="6">
    <source>
        <dbReference type="ARBA" id="ARBA00022692"/>
    </source>
</evidence>
<gene>
    <name evidence="20" type="ORF">IQ249_19370</name>
</gene>
<comment type="similarity">
    <text evidence="2">Belongs to the bacterial diacylglycerol kinase family.</text>
</comment>
<keyword evidence="7 17" id="KW-0547">Nucleotide-binding</keyword>
<dbReference type="PANTHER" id="PTHR34299">
    <property type="entry name" value="DIACYLGLYCEROL KINASE"/>
    <property type="match status" value="1"/>
</dbReference>
<evidence type="ECO:0000256" key="15">
    <source>
        <dbReference type="PIRSR" id="PIRSR600829-1"/>
    </source>
</evidence>
<evidence type="ECO:0000313" key="20">
    <source>
        <dbReference type="EMBL" id="MBE9118060.1"/>
    </source>
</evidence>
<comment type="subcellular location">
    <subcellularLocation>
        <location evidence="1">Cell membrane</location>
        <topology evidence="1">Multi-pass membrane protein</topology>
    </subcellularLocation>
</comment>
<evidence type="ECO:0000256" key="5">
    <source>
        <dbReference type="ARBA" id="ARBA00022679"/>
    </source>
</evidence>
<keyword evidence="11" id="KW-0443">Lipid metabolism</keyword>
<evidence type="ECO:0000256" key="10">
    <source>
        <dbReference type="ARBA" id="ARBA00022989"/>
    </source>
</evidence>
<dbReference type="GO" id="GO:0005524">
    <property type="term" value="F:ATP binding"/>
    <property type="evidence" value="ECO:0007669"/>
    <property type="project" value="UniProtKB-KW"/>
</dbReference>
<dbReference type="GO" id="GO:0046872">
    <property type="term" value="F:metal ion binding"/>
    <property type="evidence" value="ECO:0007669"/>
    <property type="project" value="UniProtKB-KW"/>
</dbReference>
<feature type="binding site" evidence="16">
    <location>
        <position position="117"/>
    </location>
    <ligand>
        <name>substrate</name>
    </ligand>
</feature>
<dbReference type="PROSITE" id="PS01069">
    <property type="entry name" value="DAGK_PROKAR"/>
    <property type="match status" value="1"/>
</dbReference>
<protein>
    <submittedName>
        <fullName evidence="20">Diacylglycerol kinase family protein</fullName>
    </submittedName>
</protein>
<dbReference type="InterPro" id="IPR033717">
    <property type="entry name" value="UDPK"/>
</dbReference>
<evidence type="ECO:0000256" key="2">
    <source>
        <dbReference type="ARBA" id="ARBA00005967"/>
    </source>
</evidence>
<name>A0A8J7JD20_9CYAN</name>
<keyword evidence="18" id="KW-0479">Metal-binding</keyword>
<evidence type="ECO:0000256" key="4">
    <source>
        <dbReference type="ARBA" id="ARBA00022516"/>
    </source>
</evidence>
<dbReference type="AlphaFoldDB" id="A0A8J7JD20"/>
<keyword evidence="14" id="KW-1208">Phospholipid metabolism</keyword>
<feature type="binding site" evidence="17">
    <location>
        <position position="64"/>
    </location>
    <ligand>
        <name>ATP</name>
        <dbReference type="ChEBI" id="CHEBI:30616"/>
    </ligand>
</feature>
<keyword evidence="8 20" id="KW-0418">Kinase</keyword>
<keyword evidence="13" id="KW-0594">Phospholipid biosynthesis</keyword>
<feature type="transmembrane region" description="Helical" evidence="19">
    <location>
        <begin position="79"/>
        <end position="98"/>
    </location>
</feature>
<evidence type="ECO:0000256" key="12">
    <source>
        <dbReference type="ARBA" id="ARBA00023136"/>
    </source>
</evidence>
<dbReference type="Pfam" id="PF01219">
    <property type="entry name" value="DAGK_prokar"/>
    <property type="match status" value="1"/>
</dbReference>
<keyword evidence="9 17" id="KW-0067">ATP-binding</keyword>
<evidence type="ECO:0000256" key="18">
    <source>
        <dbReference type="PIRSR" id="PIRSR600829-4"/>
    </source>
</evidence>
<dbReference type="GO" id="GO:0008654">
    <property type="term" value="P:phospholipid biosynthetic process"/>
    <property type="evidence" value="ECO:0007669"/>
    <property type="project" value="UniProtKB-KW"/>
</dbReference>
<keyword evidence="4" id="KW-0444">Lipid biosynthesis</keyword>
<proteinExistence type="inferred from homology"/>
<evidence type="ECO:0000256" key="13">
    <source>
        <dbReference type="ARBA" id="ARBA00023209"/>
    </source>
</evidence>
<dbReference type="EMBL" id="JADEWZ010000036">
    <property type="protein sequence ID" value="MBE9118060.1"/>
    <property type="molecule type" value="Genomic_DNA"/>
</dbReference>
<dbReference type="PANTHER" id="PTHR34299:SF1">
    <property type="entry name" value="DIACYLGLYCEROL KINASE"/>
    <property type="match status" value="1"/>
</dbReference>
<evidence type="ECO:0000256" key="19">
    <source>
        <dbReference type="SAM" id="Phobius"/>
    </source>
</evidence>
<reference evidence="20" key="1">
    <citation type="submission" date="2020-10" db="EMBL/GenBank/DDBJ databases">
        <authorList>
            <person name="Castelo-Branco R."/>
            <person name="Eusebio N."/>
            <person name="Adriana R."/>
            <person name="Vieira A."/>
            <person name="Brugerolle De Fraissinette N."/>
            <person name="Rezende De Castro R."/>
            <person name="Schneider M.P."/>
            <person name="Vasconcelos V."/>
            <person name="Leao P.N."/>
        </authorList>
    </citation>
    <scope>NUCLEOTIDE SEQUENCE</scope>
    <source>
        <strain evidence="20">LEGE 07157</strain>
    </source>
</reference>
<dbReference type="GO" id="GO:0005886">
    <property type="term" value="C:plasma membrane"/>
    <property type="evidence" value="ECO:0007669"/>
    <property type="project" value="UniProtKB-SubCell"/>
</dbReference>
<feature type="transmembrane region" description="Helical" evidence="19">
    <location>
        <begin position="104"/>
        <end position="123"/>
    </location>
</feature>
<evidence type="ECO:0000256" key="17">
    <source>
        <dbReference type="PIRSR" id="PIRSR600829-3"/>
    </source>
</evidence>
<evidence type="ECO:0000256" key="3">
    <source>
        <dbReference type="ARBA" id="ARBA00022475"/>
    </source>
</evidence>
<sequence>MTLNPDFTTSTNATAPTPQLLRSNPLLMSQESSSPVSEWSEPEEKTRRNLAWNVAPNLLVSFKYAWAGLRYAFITQRNFRIHTIIGTIAITLGMTLRVSGVEMAIVGLTISLVLTFELLNTALESVVDLTVKQSYHELAKIAKDCAAGAVLVSAIAAIFVGCLILLPPLYATTNSLFNHL</sequence>
<feature type="binding site" evidence="17">
    <location>
        <begin position="143"/>
        <end position="144"/>
    </location>
    <ligand>
        <name>ATP</name>
        <dbReference type="ChEBI" id="CHEBI:30616"/>
    </ligand>
</feature>